<reference evidence="2 3" key="1">
    <citation type="journal article" date="2012" name="Gene">
        <title>Sequence of Leptospira santarosai serovar Shermani genome and prediction of virulence-associated genes.</title>
        <authorList>
            <person name="Chou L.F."/>
            <person name="Chen Y.T."/>
            <person name="Lu C.W."/>
            <person name="Ko Y.C."/>
            <person name="Tang C.Y."/>
            <person name="Pan M.J."/>
            <person name="Tian Y.C."/>
            <person name="Chiu C.H."/>
            <person name="Hung C.C."/>
            <person name="Yang C.W."/>
        </authorList>
    </citation>
    <scope>NUCLEOTIDE SEQUENCE [LARGE SCALE GENOMIC DNA]</scope>
    <source>
        <strain evidence="2">LT 821</strain>
    </source>
</reference>
<evidence type="ECO:0000313" key="3">
    <source>
        <dbReference type="Proteomes" id="UP000035800"/>
    </source>
</evidence>
<name>K8XYT0_9LEPT</name>
<sequence length="49" mass="5896">MGLGDFFRFVYYGFLIYFDGFLIGIRTGIQFLYFRIKNLETFAIKELKL</sequence>
<gene>
    <name evidence="2" type="ORF">LSS_12262</name>
</gene>
<protein>
    <submittedName>
        <fullName evidence="2">Uncharacterized protein</fullName>
    </submittedName>
</protein>
<dbReference type="KEGG" id="lst:LSS_12262"/>
<feature type="transmembrane region" description="Helical" evidence="1">
    <location>
        <begin position="6"/>
        <end position="25"/>
    </location>
</feature>
<evidence type="ECO:0000256" key="1">
    <source>
        <dbReference type="SAM" id="Phobius"/>
    </source>
</evidence>
<reference evidence="2 3" key="2">
    <citation type="journal article" date="2014" name="Emerg. Microbes Infect.">
        <title>Potential impact on kidney infection: a whole-genome analysis of Leptospira santarosai serovar Shermani.</title>
        <authorList>
            <person name="Chou L.F."/>
            <person name="Chen T.W."/>
            <person name="Ko Y.C."/>
            <person name="Pan M.J."/>
            <person name="Tian Y.C."/>
            <person name="Chiu C.H."/>
            <person name="Tang P."/>
            <person name="Hung C.C."/>
            <person name="Yang C.W."/>
        </authorList>
    </citation>
    <scope>NUCLEOTIDE SEQUENCE</scope>
    <source>
        <strain evidence="2 3">LT 821</strain>
    </source>
</reference>
<keyword evidence="1" id="KW-0472">Membrane</keyword>
<organism evidence="2 3">
    <name type="scientific">Leptospira santarosai serovar Shermani str. LT 821</name>
    <dbReference type="NCBI Taxonomy" id="758847"/>
    <lineage>
        <taxon>Bacteria</taxon>
        <taxon>Pseudomonadati</taxon>
        <taxon>Spirochaetota</taxon>
        <taxon>Spirochaetia</taxon>
        <taxon>Leptospirales</taxon>
        <taxon>Leptospiraceae</taxon>
        <taxon>Leptospira</taxon>
    </lineage>
</organism>
<evidence type="ECO:0000313" key="2">
    <source>
        <dbReference type="EMBL" id="EKT86479.1"/>
    </source>
</evidence>
<dbReference type="Proteomes" id="UP000035800">
    <property type="component" value="Chromosome I"/>
</dbReference>
<dbReference type="PATRIC" id="fig|758847.3.peg.2579"/>
<keyword evidence="1" id="KW-1133">Transmembrane helix</keyword>
<proteinExistence type="predicted"/>
<dbReference type="AlphaFoldDB" id="K8XYT0"/>
<dbReference type="EMBL" id="CP006694">
    <property type="protein sequence ID" value="EKT86479.1"/>
    <property type="molecule type" value="Genomic_DNA"/>
</dbReference>
<accession>K8XYT0</accession>
<keyword evidence="1" id="KW-0812">Transmembrane</keyword>
<dbReference type="STRING" id="758847.LSS_12262"/>